<proteinExistence type="predicted"/>
<dbReference type="Pfam" id="PF11184">
    <property type="entry name" value="DUF2969"/>
    <property type="match status" value="1"/>
</dbReference>
<dbReference type="KEGG" id="spk:MGAS9429_Spy0770"/>
<dbReference type="HOGENOM" id="CLU_194417_0_1_9"/>
<sequence length="77" mass="8924">MMSKKDKKIEIQLIDHKVMVNETKIDGYQLQIGKRVVGEIAELDEKFAVLKNDGVDCFFKTLEQAVENIIENYNLNH</sequence>
<dbReference type="InterPro" id="IPR021351">
    <property type="entry name" value="DUF2969"/>
</dbReference>
<evidence type="ECO:0000313" key="1">
    <source>
        <dbReference type="EMBL" id="ABF31958.1"/>
    </source>
</evidence>
<gene>
    <name evidence="1" type="ordered locus">MGAS9429_Spy0770</name>
</gene>
<dbReference type="EMBL" id="CP000259">
    <property type="protein sequence ID" value="ABF31958.1"/>
    <property type="molecule type" value="Genomic_DNA"/>
</dbReference>
<evidence type="ECO:0000313" key="2">
    <source>
        <dbReference type="Proteomes" id="UP000002433"/>
    </source>
</evidence>
<protein>
    <submittedName>
        <fullName evidence="1">Hypothetical cytosolic protein</fullName>
    </submittedName>
</protein>
<accession>Q1JM54</accession>
<dbReference type="AlphaFoldDB" id="Q1JM54"/>
<dbReference type="Proteomes" id="UP000002433">
    <property type="component" value="Chromosome"/>
</dbReference>
<name>Q1JM54_STRPC</name>
<organism evidence="1 2">
    <name type="scientific">Streptococcus pyogenes serotype M12 (strain MGAS9429)</name>
    <dbReference type="NCBI Taxonomy" id="370551"/>
    <lineage>
        <taxon>Bacteria</taxon>
        <taxon>Bacillati</taxon>
        <taxon>Bacillota</taxon>
        <taxon>Bacilli</taxon>
        <taxon>Lactobacillales</taxon>
        <taxon>Streptococcaceae</taxon>
        <taxon>Streptococcus</taxon>
    </lineage>
</organism>
<reference evidence="1 2" key="1">
    <citation type="journal article" date="2006" name="Proc. Natl. Acad. Sci. U.S.A.">
        <title>Molecular genetic anatomy of inter- and intraserotype variation in the human bacterial pathogen group A Streptococcus.</title>
        <authorList>
            <person name="Beres S.B."/>
            <person name="Richter E.W."/>
            <person name="Nagiec M.J."/>
            <person name="Sumby P."/>
            <person name="Porcella S.F."/>
            <person name="DeLeo F.R."/>
            <person name="Musser J.M."/>
        </authorList>
    </citation>
    <scope>NUCLEOTIDE SEQUENCE [LARGE SCALE GENOMIC DNA]</scope>
    <source>
        <strain evidence="1 2">MGAS9429</strain>
    </source>
</reference>